<comment type="caution">
    <text evidence="1">The sequence shown here is derived from an EMBL/GenBank/DDBJ whole genome shotgun (WGS) entry which is preliminary data.</text>
</comment>
<accession>A0A9D4ZM95</accession>
<dbReference type="AlphaFoldDB" id="A0A9D4ZM95"/>
<organism evidence="1 2">
    <name type="scientific">Adiantum capillus-veneris</name>
    <name type="common">Maidenhair fern</name>
    <dbReference type="NCBI Taxonomy" id="13818"/>
    <lineage>
        <taxon>Eukaryota</taxon>
        <taxon>Viridiplantae</taxon>
        <taxon>Streptophyta</taxon>
        <taxon>Embryophyta</taxon>
        <taxon>Tracheophyta</taxon>
        <taxon>Polypodiopsida</taxon>
        <taxon>Polypodiidae</taxon>
        <taxon>Polypodiales</taxon>
        <taxon>Pteridineae</taxon>
        <taxon>Pteridaceae</taxon>
        <taxon>Vittarioideae</taxon>
        <taxon>Adiantum</taxon>
    </lineage>
</organism>
<dbReference type="EMBL" id="JABFUD020000004">
    <property type="protein sequence ID" value="KAI5080903.1"/>
    <property type="molecule type" value="Genomic_DNA"/>
</dbReference>
<reference evidence="1" key="1">
    <citation type="submission" date="2021-01" db="EMBL/GenBank/DDBJ databases">
        <title>Adiantum capillus-veneris genome.</title>
        <authorList>
            <person name="Fang Y."/>
            <person name="Liao Q."/>
        </authorList>
    </citation>
    <scope>NUCLEOTIDE SEQUENCE</scope>
    <source>
        <strain evidence="1">H3</strain>
        <tissue evidence="1">Leaf</tissue>
    </source>
</reference>
<evidence type="ECO:0000313" key="1">
    <source>
        <dbReference type="EMBL" id="KAI5080903.1"/>
    </source>
</evidence>
<sequence>MAIDKKRLQGTPSVKAPVAFEVLRRRPAVGQALCVVSWIQELLGERVKSEGPISPQDGGPSSSTLGARQIRKFSSLSLSLFFAH</sequence>
<keyword evidence="2" id="KW-1185">Reference proteome</keyword>
<dbReference type="Proteomes" id="UP000886520">
    <property type="component" value="Chromosome 4"/>
</dbReference>
<protein>
    <submittedName>
        <fullName evidence="1">Uncharacterized protein</fullName>
    </submittedName>
</protein>
<name>A0A9D4ZM95_ADICA</name>
<proteinExistence type="predicted"/>
<evidence type="ECO:0000313" key="2">
    <source>
        <dbReference type="Proteomes" id="UP000886520"/>
    </source>
</evidence>
<gene>
    <name evidence="1" type="ORF">GOP47_0004086</name>
</gene>